<dbReference type="Pfam" id="PF05768">
    <property type="entry name" value="Glrx-like"/>
    <property type="match status" value="1"/>
</dbReference>
<dbReference type="SUPFAM" id="SSF52833">
    <property type="entry name" value="Thioredoxin-like"/>
    <property type="match status" value="1"/>
</dbReference>
<dbReference type="Proteomes" id="UP000247780">
    <property type="component" value="Unassembled WGS sequence"/>
</dbReference>
<evidence type="ECO:0000313" key="2">
    <source>
        <dbReference type="Proteomes" id="UP000247780"/>
    </source>
</evidence>
<accession>A0ABX5M4D9</accession>
<reference evidence="1 2" key="1">
    <citation type="submission" date="2018-04" db="EMBL/GenBank/DDBJ databases">
        <title>Active sludge and wastewater microbial communities from Klosterneuburg, Austria.</title>
        <authorList>
            <person name="Wagner M."/>
        </authorList>
    </citation>
    <scope>NUCLEOTIDE SEQUENCE [LARGE SCALE GENOMIC DNA]</scope>
    <source>
        <strain evidence="1 2">Nm 57</strain>
    </source>
</reference>
<dbReference type="PANTHER" id="PTHR33558:SF1">
    <property type="entry name" value="GLUTAREDOXIN-LIKE PROTEIN C5ORF63 HOMOLOG"/>
    <property type="match status" value="1"/>
</dbReference>
<dbReference type="InterPro" id="IPR052565">
    <property type="entry name" value="Glutaredoxin-like_YDR286C"/>
</dbReference>
<dbReference type="PANTHER" id="PTHR33558">
    <property type="entry name" value="GLUTAREDOXIN-LIKE PROTEIN C5ORF63 HOMOLOG"/>
    <property type="match status" value="1"/>
</dbReference>
<name>A0ABX5M4D9_9PROT</name>
<evidence type="ECO:0000313" key="1">
    <source>
        <dbReference type="EMBL" id="PXV77229.1"/>
    </source>
</evidence>
<proteinExistence type="predicted"/>
<dbReference type="EMBL" id="QICQ01000031">
    <property type="protein sequence ID" value="PXV77229.1"/>
    <property type="molecule type" value="Genomic_DNA"/>
</dbReference>
<comment type="caution">
    <text evidence="1">The sequence shown here is derived from an EMBL/GenBank/DDBJ whole genome shotgun (WGS) entry which is preliminary data.</text>
</comment>
<dbReference type="RefSeq" id="WP_011634822.1">
    <property type="nucleotide sequence ID" value="NZ_FNYF01000017.1"/>
</dbReference>
<dbReference type="Gene3D" id="3.40.30.10">
    <property type="entry name" value="Glutaredoxin"/>
    <property type="match status" value="1"/>
</dbReference>
<organism evidence="1 2">
    <name type="scientific">Nitrosomonas eutropha</name>
    <dbReference type="NCBI Taxonomy" id="916"/>
    <lineage>
        <taxon>Bacteria</taxon>
        <taxon>Pseudomonadati</taxon>
        <taxon>Pseudomonadota</taxon>
        <taxon>Betaproteobacteria</taxon>
        <taxon>Nitrosomonadales</taxon>
        <taxon>Nitrosomonadaceae</taxon>
        <taxon>Nitrosomonas</taxon>
    </lineage>
</organism>
<dbReference type="InterPro" id="IPR036249">
    <property type="entry name" value="Thioredoxin-like_sf"/>
</dbReference>
<keyword evidence="2" id="KW-1185">Reference proteome</keyword>
<gene>
    <name evidence="1" type="ORF">C8R14_13110</name>
</gene>
<sequence length="85" mass="10074">MNNRAELRKLIVYGREGCHLCEDMIASLGDLQKEFRFEFVVINIDKDENLTRLYNERVPVLFAVKEKKELCHYFLDLEAFNAYLA</sequence>
<protein>
    <submittedName>
        <fullName evidence="1">Glutaredoxin-like protein DUF836</fullName>
    </submittedName>
</protein>
<dbReference type="InterPro" id="IPR008554">
    <property type="entry name" value="Glutaredoxin-like"/>
</dbReference>